<dbReference type="InterPro" id="IPR013078">
    <property type="entry name" value="His_Pase_superF_clade-1"/>
</dbReference>
<dbReference type="EMBL" id="JAGMUU010000001">
    <property type="protein sequence ID" value="KAH7162054.1"/>
    <property type="molecule type" value="Genomic_DNA"/>
</dbReference>
<protein>
    <submittedName>
        <fullName evidence="1">Phosphoglycerate mutase</fullName>
    </submittedName>
</protein>
<dbReference type="AlphaFoldDB" id="A0A9P9JD37"/>
<reference evidence="1" key="1">
    <citation type="journal article" date="2021" name="Nat. Commun.">
        <title>Genetic determinants of endophytism in the Arabidopsis root mycobiome.</title>
        <authorList>
            <person name="Mesny F."/>
            <person name="Miyauchi S."/>
            <person name="Thiergart T."/>
            <person name="Pickel B."/>
            <person name="Atanasova L."/>
            <person name="Karlsson M."/>
            <person name="Huettel B."/>
            <person name="Barry K.W."/>
            <person name="Haridas S."/>
            <person name="Chen C."/>
            <person name="Bauer D."/>
            <person name="Andreopoulos W."/>
            <person name="Pangilinan J."/>
            <person name="LaButti K."/>
            <person name="Riley R."/>
            <person name="Lipzen A."/>
            <person name="Clum A."/>
            <person name="Drula E."/>
            <person name="Henrissat B."/>
            <person name="Kohler A."/>
            <person name="Grigoriev I.V."/>
            <person name="Martin F.M."/>
            <person name="Hacquard S."/>
        </authorList>
    </citation>
    <scope>NUCLEOTIDE SEQUENCE</scope>
    <source>
        <strain evidence="1">MPI-CAGE-AT-0021</strain>
    </source>
</reference>
<name>A0A9P9JD37_9HYPO</name>
<dbReference type="CDD" id="cd07067">
    <property type="entry name" value="HP_PGM_like"/>
    <property type="match status" value="1"/>
</dbReference>
<dbReference type="InterPro" id="IPR029033">
    <property type="entry name" value="His_PPase_superfam"/>
</dbReference>
<dbReference type="PANTHER" id="PTHR48100:SF54">
    <property type="entry name" value="PHOSPHATASE SPAC5H10.03-RELATED"/>
    <property type="match status" value="1"/>
</dbReference>
<dbReference type="PANTHER" id="PTHR48100">
    <property type="entry name" value="BROAD-SPECIFICITY PHOSPHATASE YOR283W-RELATED"/>
    <property type="match status" value="1"/>
</dbReference>
<dbReference type="SMART" id="SM00855">
    <property type="entry name" value="PGAM"/>
    <property type="match status" value="1"/>
</dbReference>
<gene>
    <name evidence="1" type="ORF">B0J13DRAFT_463482</name>
</gene>
<dbReference type="Proteomes" id="UP000717696">
    <property type="component" value="Unassembled WGS sequence"/>
</dbReference>
<dbReference type="SUPFAM" id="SSF53254">
    <property type="entry name" value="Phosphoglycerate mutase-like"/>
    <property type="match status" value="1"/>
</dbReference>
<dbReference type="Pfam" id="PF00300">
    <property type="entry name" value="His_Phos_1"/>
    <property type="match status" value="1"/>
</dbReference>
<dbReference type="InterPro" id="IPR050275">
    <property type="entry name" value="PGM_Phosphatase"/>
</dbReference>
<keyword evidence="2" id="KW-1185">Reference proteome</keyword>
<organism evidence="1 2">
    <name type="scientific">Dactylonectria estremocensis</name>
    <dbReference type="NCBI Taxonomy" id="1079267"/>
    <lineage>
        <taxon>Eukaryota</taxon>
        <taxon>Fungi</taxon>
        <taxon>Dikarya</taxon>
        <taxon>Ascomycota</taxon>
        <taxon>Pezizomycotina</taxon>
        <taxon>Sordariomycetes</taxon>
        <taxon>Hypocreomycetidae</taxon>
        <taxon>Hypocreales</taxon>
        <taxon>Nectriaceae</taxon>
        <taxon>Dactylonectria</taxon>
    </lineage>
</organism>
<dbReference type="GO" id="GO:0016791">
    <property type="term" value="F:phosphatase activity"/>
    <property type="evidence" value="ECO:0007669"/>
    <property type="project" value="TreeGrafter"/>
</dbReference>
<dbReference type="Gene3D" id="3.40.50.1240">
    <property type="entry name" value="Phosphoglycerate mutase-like"/>
    <property type="match status" value="1"/>
</dbReference>
<dbReference type="GO" id="GO:0005737">
    <property type="term" value="C:cytoplasm"/>
    <property type="evidence" value="ECO:0007669"/>
    <property type="project" value="TreeGrafter"/>
</dbReference>
<comment type="caution">
    <text evidence="1">The sequence shown here is derived from an EMBL/GenBank/DDBJ whole genome shotgun (WGS) entry which is preliminary data.</text>
</comment>
<dbReference type="OrthoDB" id="496981at2759"/>
<accession>A0A9P9JD37</accession>
<sequence>MPVTIHLVRHAQGLHNLCRENEAIHDPRLTQIGEQQCETLRAQFPHHKQVTRLFASPLRRTLQTCLLSFGYKETDQVPQHPPVVAIPELQEVADSPCDTGSDAATLKQEFAALVDLHCIYDGWNSTPEWVSWSSKVQDLHARAKKARLVLREMLEYAGEDDHVVVVTHGAFLHFLTEDYYGVEPARATGWENTEFRSFQFSAVEGCGPVPSLIETVDSWERRHGDTPRPTPKEQQKLQEVYIWQLGQFIAPEGSH</sequence>
<evidence type="ECO:0000313" key="1">
    <source>
        <dbReference type="EMBL" id="KAH7162054.1"/>
    </source>
</evidence>
<proteinExistence type="predicted"/>
<evidence type="ECO:0000313" key="2">
    <source>
        <dbReference type="Proteomes" id="UP000717696"/>
    </source>
</evidence>